<evidence type="ECO:0000313" key="1">
    <source>
        <dbReference type="EMBL" id="ADY38087.1"/>
    </source>
</evidence>
<keyword evidence="2" id="KW-1185">Reference proteome</keyword>
<dbReference type="AlphaFoldDB" id="F0R8A3"/>
<gene>
    <name evidence="1" type="ordered locus">Bacsa_3564</name>
</gene>
<organism evidence="1 2">
    <name type="scientific">Phocaeicola salanitronis (strain DSM 18170 / JCM 13657 / CCUG 60908 / BL78)</name>
    <name type="common">Bacteroides salanitronis</name>
    <dbReference type="NCBI Taxonomy" id="667015"/>
    <lineage>
        <taxon>Bacteria</taxon>
        <taxon>Pseudomonadati</taxon>
        <taxon>Bacteroidota</taxon>
        <taxon>Bacteroidia</taxon>
        <taxon>Bacteroidales</taxon>
        <taxon>Bacteroidaceae</taxon>
        <taxon>Phocaeicola</taxon>
    </lineage>
</organism>
<dbReference type="HOGENOM" id="CLU_2894717_0_0_10"/>
<protein>
    <submittedName>
        <fullName evidence="1">Uncharacterized protein</fullName>
    </submittedName>
</protein>
<sequence>MMSAFSYTMHGIDLYIPSTIANIKRKHRKTCFCMPAMPLTLYTFKQNELSFRIFLYLRASAI</sequence>
<accession>F0R8A3</accession>
<dbReference type="Proteomes" id="UP000007486">
    <property type="component" value="Chromosome"/>
</dbReference>
<evidence type="ECO:0000313" key="2">
    <source>
        <dbReference type="Proteomes" id="UP000007486"/>
    </source>
</evidence>
<proteinExistence type="predicted"/>
<dbReference type="EMBL" id="CP002530">
    <property type="protein sequence ID" value="ADY38087.1"/>
    <property type="molecule type" value="Genomic_DNA"/>
</dbReference>
<dbReference type="KEGG" id="bsa:Bacsa_3564"/>
<reference evidence="1 2" key="1">
    <citation type="journal article" date="2011" name="Stand. Genomic Sci.">
        <title>Complete genome sequence of Bacteroides salanitronis type strain (BL78).</title>
        <authorList>
            <person name="Gronow S."/>
            <person name="Held B."/>
            <person name="Lucas S."/>
            <person name="Lapidus A."/>
            <person name="Del Rio T.G."/>
            <person name="Nolan M."/>
            <person name="Tice H."/>
            <person name="Deshpande S."/>
            <person name="Cheng J.F."/>
            <person name="Pitluck S."/>
            <person name="Liolios K."/>
            <person name="Pagani I."/>
            <person name="Ivanova N."/>
            <person name="Mavromatis K."/>
            <person name="Pati A."/>
            <person name="Tapia R."/>
            <person name="Han C."/>
            <person name="Goodwin L."/>
            <person name="Chen A."/>
            <person name="Palaniappan K."/>
            <person name="Land M."/>
            <person name="Hauser L."/>
            <person name="Chang Y.J."/>
            <person name="Jeffries C.D."/>
            <person name="Brambilla E.M."/>
            <person name="Rohde M."/>
            <person name="Goker M."/>
            <person name="Detter J.C."/>
            <person name="Woyke T."/>
            <person name="Bristow J."/>
            <person name="Markowitz V."/>
            <person name="Hugenholtz P."/>
            <person name="Kyrpides N.C."/>
            <person name="Klenk H.P."/>
            <person name="Eisen J.A."/>
        </authorList>
    </citation>
    <scope>NUCLEOTIDE SEQUENCE [LARGE SCALE GENOMIC DNA]</scope>
    <source>
        <strain evidence="1 2">DSM 18170</strain>
    </source>
</reference>
<name>F0R8A3_PHOSB</name>